<sequence length="488" mass="49819">MAQLDGLLSSGKISSTKLTKAYLERIQALNSRGPALNAVRSINPDAMKEAAAADKARRGKGPHSPLLGIPVMVKDNIDVAGMPTTAGSVALADSYPAKDAPIVAQFRKAGAVIIGKANLTEFANYLTSGMPGGYSSLGGQVLNASDTSQTPSGSSAGSGVAASIGFATVTVGTETSGSILSPAYASSVVGIKPTVGLASRTGIVPIAASQDTAGPLTRTVADAAATLTALDGRDPADPATAANPLVGHDFSRDLSTTALRGARIGVVAGQIPAAGTDNRALWDAAVTALKAQGATLVDVTLDTSGRPSTVLSYEFKRDLNAYLARLPKKAPMKSLADIIAYNNAHAGAALKFGQVNALNSEAKDLGADSADTAAYKTSRAQDLADSKDRIDAVMKDDNLTALLFANSGSAGIGAKAGYPSISVPAGYQAANRRPFSISFLGQAWSEPTLVGYAHDYEQATKLRRPPTVINPAPYRCTSLTSLGDSCAP</sequence>
<keyword evidence="3" id="KW-1185">Reference proteome</keyword>
<dbReference type="PANTHER" id="PTHR42678">
    <property type="entry name" value="AMIDASE"/>
    <property type="match status" value="1"/>
</dbReference>
<dbReference type="Proteomes" id="UP000660265">
    <property type="component" value="Unassembled WGS sequence"/>
</dbReference>
<evidence type="ECO:0000313" key="2">
    <source>
        <dbReference type="EMBL" id="GGJ83633.1"/>
    </source>
</evidence>
<gene>
    <name evidence="2" type="ORF">GCM10011583_14130</name>
</gene>
<dbReference type="PANTHER" id="PTHR42678:SF34">
    <property type="entry name" value="OS04G0183300 PROTEIN"/>
    <property type="match status" value="1"/>
</dbReference>
<dbReference type="SUPFAM" id="SSF75304">
    <property type="entry name" value="Amidase signature (AS) enzymes"/>
    <property type="match status" value="1"/>
</dbReference>
<dbReference type="EMBL" id="BMMV01000003">
    <property type="protein sequence ID" value="GGJ83633.1"/>
    <property type="molecule type" value="Genomic_DNA"/>
</dbReference>
<name>A0ABQ2E0G0_9ACTN</name>
<protein>
    <submittedName>
        <fullName evidence="2">Amidase</fullName>
    </submittedName>
</protein>
<evidence type="ECO:0000259" key="1">
    <source>
        <dbReference type="Pfam" id="PF01425"/>
    </source>
</evidence>
<dbReference type="InterPro" id="IPR036928">
    <property type="entry name" value="AS_sf"/>
</dbReference>
<evidence type="ECO:0000313" key="3">
    <source>
        <dbReference type="Proteomes" id="UP000660265"/>
    </source>
</evidence>
<proteinExistence type="predicted"/>
<organism evidence="2 3">
    <name type="scientific">Streptomyces camponoticapitis</name>
    <dbReference type="NCBI Taxonomy" id="1616125"/>
    <lineage>
        <taxon>Bacteria</taxon>
        <taxon>Bacillati</taxon>
        <taxon>Actinomycetota</taxon>
        <taxon>Actinomycetes</taxon>
        <taxon>Kitasatosporales</taxon>
        <taxon>Streptomycetaceae</taxon>
        <taxon>Streptomyces</taxon>
    </lineage>
</organism>
<reference evidence="3" key="1">
    <citation type="journal article" date="2019" name="Int. J. Syst. Evol. Microbiol.">
        <title>The Global Catalogue of Microorganisms (GCM) 10K type strain sequencing project: providing services to taxonomists for standard genome sequencing and annotation.</title>
        <authorList>
            <consortium name="The Broad Institute Genomics Platform"/>
            <consortium name="The Broad Institute Genome Sequencing Center for Infectious Disease"/>
            <person name="Wu L."/>
            <person name="Ma J."/>
        </authorList>
    </citation>
    <scope>NUCLEOTIDE SEQUENCE [LARGE SCALE GENOMIC DNA]</scope>
    <source>
        <strain evidence="3">CGMCC 4.7275</strain>
    </source>
</reference>
<feature type="domain" description="Amidase" evidence="1">
    <location>
        <begin position="18"/>
        <end position="396"/>
    </location>
</feature>
<accession>A0ABQ2E0G0</accession>
<dbReference type="Gene3D" id="3.90.1300.10">
    <property type="entry name" value="Amidase signature (AS) domain"/>
    <property type="match status" value="1"/>
</dbReference>
<dbReference type="InterPro" id="IPR023631">
    <property type="entry name" value="Amidase_dom"/>
</dbReference>
<comment type="caution">
    <text evidence="2">The sequence shown here is derived from an EMBL/GenBank/DDBJ whole genome shotgun (WGS) entry which is preliminary data.</text>
</comment>
<dbReference type="Pfam" id="PF01425">
    <property type="entry name" value="Amidase"/>
    <property type="match status" value="1"/>
</dbReference>